<dbReference type="PANTHER" id="PTHR11552:SF147">
    <property type="entry name" value="CHOLINE DEHYDROGENASE, MITOCHONDRIAL"/>
    <property type="match status" value="1"/>
</dbReference>
<name>A0A127JX40_9BURK</name>
<dbReference type="SUPFAM" id="SSF51905">
    <property type="entry name" value="FAD/NAD(P)-binding domain"/>
    <property type="match status" value="1"/>
</dbReference>
<evidence type="ECO:0000313" key="8">
    <source>
        <dbReference type="EMBL" id="AMO24578.1"/>
    </source>
</evidence>
<evidence type="ECO:0000259" key="7">
    <source>
        <dbReference type="PROSITE" id="PS00624"/>
    </source>
</evidence>
<dbReference type="PROSITE" id="PS00623">
    <property type="entry name" value="GMC_OXRED_1"/>
    <property type="match status" value="1"/>
</dbReference>
<feature type="domain" description="Glucose-methanol-choline oxidoreductase N-terminal" evidence="6">
    <location>
        <begin position="83"/>
        <end position="106"/>
    </location>
</feature>
<dbReference type="PATRIC" id="fig|94132.3.peg.3919"/>
<dbReference type="InterPro" id="IPR007867">
    <property type="entry name" value="GMC_OxRtase_C"/>
</dbReference>
<evidence type="ECO:0000313" key="9">
    <source>
        <dbReference type="Proteomes" id="UP000070433"/>
    </source>
</evidence>
<evidence type="ECO:0000256" key="4">
    <source>
        <dbReference type="ARBA" id="ARBA00022827"/>
    </source>
</evidence>
<dbReference type="InterPro" id="IPR000172">
    <property type="entry name" value="GMC_OxRdtase_N"/>
</dbReference>
<dbReference type="EMBL" id="CP010951">
    <property type="protein sequence ID" value="AMO24578.1"/>
    <property type="molecule type" value="Genomic_DNA"/>
</dbReference>
<accession>A0A127JX40</accession>
<dbReference type="GO" id="GO:0016614">
    <property type="term" value="F:oxidoreductase activity, acting on CH-OH group of donors"/>
    <property type="evidence" value="ECO:0007669"/>
    <property type="project" value="InterPro"/>
</dbReference>
<evidence type="ECO:0000256" key="1">
    <source>
        <dbReference type="ARBA" id="ARBA00001974"/>
    </source>
</evidence>
<dbReference type="Gene3D" id="3.50.50.60">
    <property type="entry name" value="FAD/NAD(P)-binding domain"/>
    <property type="match status" value="1"/>
</dbReference>
<organism evidence="8 9">
    <name type="scientific">Ramlibacter tataouinensis</name>
    <dbReference type="NCBI Taxonomy" id="94132"/>
    <lineage>
        <taxon>Bacteria</taxon>
        <taxon>Pseudomonadati</taxon>
        <taxon>Pseudomonadota</taxon>
        <taxon>Betaproteobacteria</taxon>
        <taxon>Burkholderiales</taxon>
        <taxon>Comamonadaceae</taxon>
        <taxon>Ramlibacter</taxon>
    </lineage>
</organism>
<dbReference type="Pfam" id="PF00732">
    <property type="entry name" value="GMC_oxred_N"/>
    <property type="match status" value="1"/>
</dbReference>
<dbReference type="InterPro" id="IPR012132">
    <property type="entry name" value="GMC_OxRdtase"/>
</dbReference>
<gene>
    <name evidence="8" type="ORF">UC35_19200</name>
</gene>
<proteinExistence type="inferred from homology"/>
<keyword evidence="9" id="KW-1185">Reference proteome</keyword>
<sequence>MMSETFDYIVVGAGSAGCVLAGRLSEDPSVRVLLLEAGGPDNSVLIHAPAGVVAMMPTRINNWAYKTVAQPGLNGRQGYQPRGRTLGGSSSINAMLYVRGHRWDYDHWAGLGNAGWGYEDVLPYFKRAEHNETHTSCSFHGQGGPLNVAEVLEPSDFNQRFLRAAKQRGLRLNPDYNGEDQEGAFMYQVTQRKGERCSAAKAYLTPNLKRSNLKVVTRATTERVLIENGRAVGVQAHVDGRSQTFTARREVILSAGAFGSPQILMLSGIGPGAGLQAKGVSTKVDLPGVGANLQDHIDYVFTYRTRSNTETFGVSVSGGMKVIKGIGQWKNHRSGPLTTPFAESGAFLRSQPEVAVPDIQLVFVQAIVDDHARKAHLGHGFSCHVTVLRPKGAGDVGLASSNPFDAPLINPRFLEDPRDLDLLVRGAGLQRAILDAPAFDDVRGKPLYALDQSDRKAVERDIRNRADTQYHPVGTCKMGSDRMAVVDERLRVRGVDRLRVADASIMPTLIGGNTNAPTIMIGEKAADMIRADAGAMA</sequence>
<dbReference type="PANTHER" id="PTHR11552">
    <property type="entry name" value="GLUCOSE-METHANOL-CHOLINE GMC OXIDOREDUCTASE"/>
    <property type="match status" value="1"/>
</dbReference>
<keyword evidence="4 5" id="KW-0274">FAD</keyword>
<dbReference type="Pfam" id="PF05199">
    <property type="entry name" value="GMC_oxred_C"/>
    <property type="match status" value="1"/>
</dbReference>
<reference evidence="8 9" key="1">
    <citation type="journal article" date="2014" name="Int. J. Syst. Evol. Microbiol.">
        <title>Ramlibacter solisilvae sp. nov., isolated from forest soil, and emended description of the genus Ramlibacter.</title>
        <authorList>
            <person name="Lee H.J."/>
            <person name="Lee S.H."/>
            <person name="Lee S.S."/>
            <person name="Lee J.S."/>
            <person name="Kim Y."/>
            <person name="Kim S.C."/>
            <person name="Jeon C.O."/>
        </authorList>
    </citation>
    <scope>NUCLEOTIDE SEQUENCE [LARGE SCALE GENOMIC DNA]</scope>
    <source>
        <strain evidence="8 9">5-10</strain>
    </source>
</reference>
<evidence type="ECO:0000256" key="3">
    <source>
        <dbReference type="ARBA" id="ARBA00022630"/>
    </source>
</evidence>
<comment type="similarity">
    <text evidence="2 5">Belongs to the GMC oxidoreductase family.</text>
</comment>
<protein>
    <submittedName>
        <fullName evidence="8">Glucose-methanol-choline oxidoreductase</fullName>
    </submittedName>
</protein>
<dbReference type="AlphaFoldDB" id="A0A127JX40"/>
<dbReference type="InterPro" id="IPR036188">
    <property type="entry name" value="FAD/NAD-bd_sf"/>
</dbReference>
<dbReference type="SUPFAM" id="SSF54373">
    <property type="entry name" value="FAD-linked reductases, C-terminal domain"/>
    <property type="match status" value="1"/>
</dbReference>
<dbReference type="GO" id="GO:0050660">
    <property type="term" value="F:flavin adenine dinucleotide binding"/>
    <property type="evidence" value="ECO:0007669"/>
    <property type="project" value="InterPro"/>
</dbReference>
<evidence type="ECO:0000259" key="6">
    <source>
        <dbReference type="PROSITE" id="PS00623"/>
    </source>
</evidence>
<evidence type="ECO:0000256" key="5">
    <source>
        <dbReference type="RuleBase" id="RU003968"/>
    </source>
</evidence>
<evidence type="ECO:0000256" key="2">
    <source>
        <dbReference type="ARBA" id="ARBA00010790"/>
    </source>
</evidence>
<comment type="cofactor">
    <cofactor evidence="1">
        <name>FAD</name>
        <dbReference type="ChEBI" id="CHEBI:57692"/>
    </cofactor>
</comment>
<dbReference type="PIRSF" id="PIRSF000137">
    <property type="entry name" value="Alcohol_oxidase"/>
    <property type="match status" value="1"/>
</dbReference>
<keyword evidence="3 5" id="KW-0285">Flavoprotein</keyword>
<dbReference type="Proteomes" id="UP000070433">
    <property type="component" value="Chromosome"/>
</dbReference>
<dbReference type="Gene3D" id="3.30.560.10">
    <property type="entry name" value="Glucose Oxidase, domain 3"/>
    <property type="match status" value="1"/>
</dbReference>
<dbReference type="PROSITE" id="PS00624">
    <property type="entry name" value="GMC_OXRED_2"/>
    <property type="match status" value="1"/>
</dbReference>
<feature type="domain" description="Glucose-methanol-choline oxidoreductase N-terminal" evidence="7">
    <location>
        <begin position="256"/>
        <end position="270"/>
    </location>
</feature>